<dbReference type="STRING" id="930990.A0A067MX58"/>
<evidence type="ECO:0000313" key="2">
    <source>
        <dbReference type="Proteomes" id="UP000027195"/>
    </source>
</evidence>
<proteinExistence type="predicted"/>
<gene>
    <name evidence="1" type="ORF">BOTBODRAFT_390176</name>
</gene>
<protein>
    <submittedName>
        <fullName evidence="1">Uncharacterized protein</fullName>
    </submittedName>
</protein>
<dbReference type="HOGENOM" id="CLU_1204603_0_0_1"/>
<reference evidence="2" key="1">
    <citation type="journal article" date="2014" name="Proc. Natl. Acad. Sci. U.S.A.">
        <title>Extensive sampling of basidiomycete genomes demonstrates inadequacy of the white-rot/brown-rot paradigm for wood decay fungi.</title>
        <authorList>
            <person name="Riley R."/>
            <person name="Salamov A.A."/>
            <person name="Brown D.W."/>
            <person name="Nagy L.G."/>
            <person name="Floudas D."/>
            <person name="Held B.W."/>
            <person name="Levasseur A."/>
            <person name="Lombard V."/>
            <person name="Morin E."/>
            <person name="Otillar R."/>
            <person name="Lindquist E.A."/>
            <person name="Sun H."/>
            <person name="LaButti K.M."/>
            <person name="Schmutz J."/>
            <person name="Jabbour D."/>
            <person name="Luo H."/>
            <person name="Baker S.E."/>
            <person name="Pisabarro A.G."/>
            <person name="Walton J.D."/>
            <person name="Blanchette R.A."/>
            <person name="Henrissat B."/>
            <person name="Martin F."/>
            <person name="Cullen D."/>
            <person name="Hibbett D.S."/>
            <person name="Grigoriev I.V."/>
        </authorList>
    </citation>
    <scope>NUCLEOTIDE SEQUENCE [LARGE SCALE GENOMIC DNA]</scope>
    <source>
        <strain evidence="2">FD-172 SS1</strain>
    </source>
</reference>
<organism evidence="1 2">
    <name type="scientific">Botryobasidium botryosum (strain FD-172 SS1)</name>
    <dbReference type="NCBI Taxonomy" id="930990"/>
    <lineage>
        <taxon>Eukaryota</taxon>
        <taxon>Fungi</taxon>
        <taxon>Dikarya</taxon>
        <taxon>Basidiomycota</taxon>
        <taxon>Agaricomycotina</taxon>
        <taxon>Agaricomycetes</taxon>
        <taxon>Cantharellales</taxon>
        <taxon>Botryobasidiaceae</taxon>
        <taxon>Botryobasidium</taxon>
    </lineage>
</organism>
<name>A0A067MX58_BOTB1</name>
<dbReference type="Proteomes" id="UP000027195">
    <property type="component" value="Unassembled WGS sequence"/>
</dbReference>
<dbReference type="EMBL" id="KL198018">
    <property type="protein sequence ID" value="KDQ20204.1"/>
    <property type="molecule type" value="Genomic_DNA"/>
</dbReference>
<sequence>MLVAYKVEALVLSHVGLDCGGRPPERIILPALNLSLYFVSCLLSRYIFTSLDAPSLHSLKAMFQNHRAMDELRSFLLQHGPSIRVFQIYEIHTGTIDFLGALPNLDVLGIISANAGPPLRHIASYIARPGLISPPLSAIDINVGEFDSSAIQPLKQILGTASLRSLSVRGESGYSEGEEEKRDKAWSCERVKTVAVWDIRCGDDPRTRCFGSPYFETHPGIFGGGTNWSD</sequence>
<evidence type="ECO:0000313" key="1">
    <source>
        <dbReference type="EMBL" id="KDQ20204.1"/>
    </source>
</evidence>
<dbReference type="AlphaFoldDB" id="A0A067MX58"/>
<accession>A0A067MX58</accession>
<keyword evidence="2" id="KW-1185">Reference proteome</keyword>
<dbReference type="InParanoid" id="A0A067MX58"/>